<gene>
    <name evidence="1" type="ORF">ADUPG1_008260</name>
</gene>
<protein>
    <submittedName>
        <fullName evidence="1">Uncharacterized protein</fullName>
    </submittedName>
</protein>
<reference evidence="1" key="1">
    <citation type="submission" date="2022-03" db="EMBL/GenBank/DDBJ databases">
        <title>Draft genome sequence of Aduncisulcus paluster, a free-living microaerophilic Fornicata.</title>
        <authorList>
            <person name="Yuyama I."/>
            <person name="Kume K."/>
            <person name="Tamura T."/>
            <person name="Inagaki Y."/>
            <person name="Hashimoto T."/>
        </authorList>
    </citation>
    <scope>NUCLEOTIDE SEQUENCE</scope>
    <source>
        <strain evidence="1">NY0171</strain>
    </source>
</reference>
<organism evidence="1 2">
    <name type="scientific">Aduncisulcus paluster</name>
    <dbReference type="NCBI Taxonomy" id="2918883"/>
    <lineage>
        <taxon>Eukaryota</taxon>
        <taxon>Metamonada</taxon>
        <taxon>Carpediemonas-like organisms</taxon>
        <taxon>Aduncisulcus</taxon>
    </lineage>
</organism>
<sequence>MIGFSRKTMGGSSSEDHSV</sequence>
<keyword evidence="2" id="KW-1185">Reference proteome</keyword>
<name>A0ABQ5KRB6_9EUKA</name>
<dbReference type="Proteomes" id="UP001057375">
    <property type="component" value="Unassembled WGS sequence"/>
</dbReference>
<comment type="caution">
    <text evidence="1">The sequence shown here is derived from an EMBL/GenBank/DDBJ whole genome shotgun (WGS) entry which is preliminary data.</text>
</comment>
<proteinExistence type="predicted"/>
<evidence type="ECO:0000313" key="2">
    <source>
        <dbReference type="Proteomes" id="UP001057375"/>
    </source>
</evidence>
<accession>A0ABQ5KRB6</accession>
<evidence type="ECO:0000313" key="1">
    <source>
        <dbReference type="EMBL" id="GKT35010.1"/>
    </source>
</evidence>
<dbReference type="EMBL" id="BQXS01010901">
    <property type="protein sequence ID" value="GKT35010.1"/>
    <property type="molecule type" value="Genomic_DNA"/>
</dbReference>